<organism evidence="1">
    <name type="scientific">Lygus hesperus</name>
    <name type="common">Western plant bug</name>
    <dbReference type="NCBI Taxonomy" id="30085"/>
    <lineage>
        <taxon>Eukaryota</taxon>
        <taxon>Metazoa</taxon>
        <taxon>Ecdysozoa</taxon>
        <taxon>Arthropoda</taxon>
        <taxon>Hexapoda</taxon>
        <taxon>Insecta</taxon>
        <taxon>Pterygota</taxon>
        <taxon>Neoptera</taxon>
        <taxon>Paraneoptera</taxon>
        <taxon>Hemiptera</taxon>
        <taxon>Heteroptera</taxon>
        <taxon>Panheteroptera</taxon>
        <taxon>Cimicomorpha</taxon>
        <taxon>Miridae</taxon>
        <taxon>Mirini</taxon>
        <taxon>Lygus</taxon>
    </lineage>
</organism>
<dbReference type="EMBL" id="GBHO01003553">
    <property type="protein sequence ID" value="JAG40051.1"/>
    <property type="molecule type" value="Transcribed_RNA"/>
</dbReference>
<gene>
    <name evidence="1" type="primary">Glyr1_1</name>
    <name evidence="2" type="synonym">Glyr1_0</name>
    <name evidence="1" type="ORF">CM83_6358</name>
    <name evidence="2" type="ORF">CM83_6361</name>
    <name evidence="3" type="ORF">g.33092</name>
</gene>
<dbReference type="EMBL" id="GDHC01020648">
    <property type="protein sequence ID" value="JAP97980.1"/>
    <property type="molecule type" value="Transcribed_RNA"/>
</dbReference>
<dbReference type="EMBL" id="GBHO01003554">
    <property type="protein sequence ID" value="JAG40050.1"/>
    <property type="molecule type" value="Transcribed_RNA"/>
</dbReference>
<evidence type="ECO:0000313" key="2">
    <source>
        <dbReference type="EMBL" id="JAG40051.1"/>
    </source>
</evidence>
<evidence type="ECO:0000313" key="3">
    <source>
        <dbReference type="EMBL" id="JAP97980.1"/>
    </source>
</evidence>
<reference evidence="3" key="3">
    <citation type="journal article" date="2016" name="Gigascience">
        <title>De novo construction of an expanded transcriptome assembly for the western tarnished plant bug, Lygus hesperus.</title>
        <authorList>
            <person name="Tassone E.E."/>
            <person name="Geib S.M."/>
            <person name="Hall B."/>
            <person name="Fabrick J.A."/>
            <person name="Brent C.S."/>
            <person name="Hull J.J."/>
        </authorList>
    </citation>
    <scope>NUCLEOTIDE SEQUENCE</scope>
</reference>
<name>A0A0A9ZDZ8_LYGHE</name>
<reference evidence="1" key="2">
    <citation type="submission" date="2014-07" db="EMBL/GenBank/DDBJ databases">
        <authorList>
            <person name="Hull J."/>
        </authorList>
    </citation>
    <scope>NUCLEOTIDE SEQUENCE</scope>
</reference>
<protein>
    <submittedName>
        <fullName evidence="1">Putative oxidoreductase GLYR1</fullName>
    </submittedName>
</protein>
<evidence type="ECO:0000313" key="1">
    <source>
        <dbReference type="EMBL" id="JAG40050.1"/>
    </source>
</evidence>
<reference evidence="1" key="1">
    <citation type="journal article" date="2014" name="PLoS ONE">
        <title>Transcriptome-Based Identification of ABC Transporters in the Western Tarnished Plant Bug Lygus hesperus.</title>
        <authorList>
            <person name="Hull J.J."/>
            <person name="Chaney K."/>
            <person name="Geib S.M."/>
            <person name="Fabrick J.A."/>
            <person name="Brent C.S."/>
            <person name="Walsh D."/>
            <person name="Lavine L.C."/>
        </authorList>
    </citation>
    <scope>NUCLEOTIDE SEQUENCE</scope>
</reference>
<dbReference type="AlphaFoldDB" id="A0A0A9ZDZ8"/>
<proteinExistence type="predicted"/>
<accession>A0A0A9ZDZ8</accession>
<sequence>MEEPGNIHGYFRKSKYNHVFSRQGEPVSLFEEPRNRVLYFTGLREVELGAVKQVLRLKLLLQRCIHRELGVLEDTLLVEDTQTKEFVTCETVTRIDVEKHRGFASDVLRDDGVTESKETMVTRIDFIGELWRWYAAVTVTVRTCDEEDGEQSTQPGNHDTVKPSIVSLGRVRFMDDGIFIERVNLLTSTNTVTVVDSYNRVTEQQFYKILRNSQKTKESRVHTGV</sequence>